<comment type="caution">
    <text evidence="10">The sequence shown here is derived from an EMBL/GenBank/DDBJ whole genome shotgun (WGS) entry which is preliminary data.</text>
</comment>
<keyword evidence="4 9" id="KW-0552">Olfaction</keyword>
<gene>
    <name evidence="10" type="ORF">DMN91_008303</name>
</gene>
<keyword evidence="8 9" id="KW-0807">Transducer</keyword>
<dbReference type="Proteomes" id="UP000279307">
    <property type="component" value="Chromosome 8"/>
</dbReference>
<dbReference type="InterPro" id="IPR004117">
    <property type="entry name" value="7tm6_olfct_rcpt"/>
</dbReference>
<accession>A0A3L8DHE7</accession>
<keyword evidence="5 9" id="KW-1133">Transmembrane helix</keyword>
<dbReference type="AlphaFoldDB" id="A0A3L8DHE7"/>
<reference evidence="10" key="2">
    <citation type="submission" date="2018-07" db="EMBL/GenBank/DDBJ databases">
        <authorList>
            <person name="Mckenzie S.K."/>
            <person name="Kronauer D.J.C."/>
        </authorList>
    </citation>
    <scope>NUCLEOTIDE SEQUENCE</scope>
    <source>
        <strain evidence="10">Clonal line C1</strain>
    </source>
</reference>
<dbReference type="PANTHER" id="PTHR21137">
    <property type="entry name" value="ODORANT RECEPTOR"/>
    <property type="match status" value="1"/>
</dbReference>
<evidence type="ECO:0000256" key="1">
    <source>
        <dbReference type="ARBA" id="ARBA00004141"/>
    </source>
</evidence>
<dbReference type="GO" id="GO:0005886">
    <property type="term" value="C:plasma membrane"/>
    <property type="evidence" value="ECO:0007669"/>
    <property type="project" value="UniProtKB-SubCell"/>
</dbReference>
<dbReference type="PANTHER" id="PTHR21137:SF42">
    <property type="entry name" value="ODORANT RECEPTOR 83A"/>
    <property type="match status" value="1"/>
</dbReference>
<feature type="transmembrane region" description="Helical" evidence="9">
    <location>
        <begin position="71"/>
        <end position="91"/>
    </location>
</feature>
<name>A0A3L8DHE7_OOCBI</name>
<evidence type="ECO:0000256" key="8">
    <source>
        <dbReference type="ARBA" id="ARBA00023224"/>
    </source>
</evidence>
<keyword evidence="3 9" id="KW-0812">Transmembrane</keyword>
<evidence type="ECO:0000256" key="5">
    <source>
        <dbReference type="ARBA" id="ARBA00022989"/>
    </source>
</evidence>
<dbReference type="Pfam" id="PF02949">
    <property type="entry name" value="7tm_6"/>
    <property type="match status" value="1"/>
</dbReference>
<dbReference type="OrthoDB" id="8185860at2759"/>
<feature type="transmembrane region" description="Helical" evidence="9">
    <location>
        <begin position="262"/>
        <end position="286"/>
    </location>
</feature>
<keyword evidence="2 9" id="KW-0716">Sensory transduction</keyword>
<comment type="similarity">
    <text evidence="9">Belongs to the insect chemoreceptor superfamily. Heteromeric odorant receptor channel (TC 1.A.69) family.</text>
</comment>
<feature type="transmembrane region" description="Helical" evidence="9">
    <location>
        <begin position="131"/>
        <end position="149"/>
    </location>
</feature>
<evidence type="ECO:0000313" key="10">
    <source>
        <dbReference type="EMBL" id="RLU19746.1"/>
    </source>
</evidence>
<feature type="transmembrane region" description="Helical" evidence="9">
    <location>
        <begin position="298"/>
        <end position="317"/>
    </location>
</feature>
<organism evidence="10">
    <name type="scientific">Ooceraea biroi</name>
    <name type="common">Clonal raider ant</name>
    <name type="synonym">Cerapachys biroi</name>
    <dbReference type="NCBI Taxonomy" id="2015173"/>
    <lineage>
        <taxon>Eukaryota</taxon>
        <taxon>Metazoa</taxon>
        <taxon>Ecdysozoa</taxon>
        <taxon>Arthropoda</taxon>
        <taxon>Hexapoda</taxon>
        <taxon>Insecta</taxon>
        <taxon>Pterygota</taxon>
        <taxon>Neoptera</taxon>
        <taxon>Endopterygota</taxon>
        <taxon>Hymenoptera</taxon>
        <taxon>Apocrita</taxon>
        <taxon>Aculeata</taxon>
        <taxon>Formicoidea</taxon>
        <taxon>Formicidae</taxon>
        <taxon>Dorylinae</taxon>
        <taxon>Ooceraea</taxon>
    </lineage>
</organism>
<dbReference type="GO" id="GO:0007165">
    <property type="term" value="P:signal transduction"/>
    <property type="evidence" value="ECO:0007669"/>
    <property type="project" value="UniProtKB-KW"/>
</dbReference>
<evidence type="ECO:0000256" key="2">
    <source>
        <dbReference type="ARBA" id="ARBA00022606"/>
    </source>
</evidence>
<feature type="transmembrane region" description="Helical" evidence="9">
    <location>
        <begin position="202"/>
        <end position="227"/>
    </location>
</feature>
<sequence>MHTTKTERTHTTKIGHIEDLFVHLERIFSIGGIWPFKQTYIRFTIYISYFILYLIMTYANFCNVFGNLELMVMNLVETIAYTMTFTIIWIVRCSKLLKCLINVVKKDMMERKFEDSEEEKIYYNYNYISKIFTYGSIVGMFITVMLLYFRPLMLFLMNDQVLHNNTESFMLPYRIHTFFDITDTYTYVLIYLYLFPMLYASMLHMAAICLLVVLVFHICGELSILSYRIKNIKVQSMMVKRFRTFVRMHLKIIWMAKSVDDIFNFILLDELLSNSIVLAISMYYVIMNLAISELATCFTFIFFAAIALVIIYGCCLISDQLTQQCINVLDAYYECDWYEMPLDCKRCLLICMIRGQVMLHLTAGRFYIFSLNSFTNVIKTSLAYLSMLRTVL</sequence>
<keyword evidence="7 9" id="KW-0675">Receptor</keyword>
<evidence type="ECO:0000256" key="4">
    <source>
        <dbReference type="ARBA" id="ARBA00022725"/>
    </source>
</evidence>
<evidence type="ECO:0000256" key="7">
    <source>
        <dbReference type="ARBA" id="ARBA00023170"/>
    </source>
</evidence>
<reference evidence="10" key="1">
    <citation type="journal article" date="2018" name="Genome Res.">
        <title>The genomic architecture and molecular evolution of ant odorant receptors.</title>
        <authorList>
            <person name="McKenzie S.K."/>
            <person name="Kronauer D.J.C."/>
        </authorList>
    </citation>
    <scope>NUCLEOTIDE SEQUENCE [LARGE SCALE GENOMIC DNA]</scope>
    <source>
        <strain evidence="10">Clonal line C1</strain>
    </source>
</reference>
<feature type="transmembrane region" description="Helical" evidence="9">
    <location>
        <begin position="40"/>
        <end position="59"/>
    </location>
</feature>
<keyword evidence="6 9" id="KW-0472">Membrane</keyword>
<dbReference type="EMBL" id="QOIP01000008">
    <property type="protein sequence ID" value="RLU19746.1"/>
    <property type="molecule type" value="Genomic_DNA"/>
</dbReference>
<evidence type="ECO:0000256" key="3">
    <source>
        <dbReference type="ARBA" id="ARBA00022692"/>
    </source>
</evidence>
<comment type="caution">
    <text evidence="9">Lacks conserved residue(s) required for the propagation of feature annotation.</text>
</comment>
<evidence type="ECO:0000256" key="9">
    <source>
        <dbReference type="RuleBase" id="RU351113"/>
    </source>
</evidence>
<dbReference type="GO" id="GO:0004984">
    <property type="term" value="F:olfactory receptor activity"/>
    <property type="evidence" value="ECO:0007669"/>
    <property type="project" value="InterPro"/>
</dbReference>
<comment type="subcellular location">
    <subcellularLocation>
        <location evidence="9">Cell membrane</location>
        <topology evidence="9">Multi-pass membrane protein</topology>
    </subcellularLocation>
    <subcellularLocation>
        <location evidence="1">Membrane</location>
        <topology evidence="1">Multi-pass membrane protein</topology>
    </subcellularLocation>
</comment>
<proteinExistence type="inferred from homology"/>
<protein>
    <recommendedName>
        <fullName evidence="9">Odorant receptor</fullName>
    </recommendedName>
</protein>
<dbReference type="GO" id="GO:0005549">
    <property type="term" value="F:odorant binding"/>
    <property type="evidence" value="ECO:0007669"/>
    <property type="project" value="InterPro"/>
</dbReference>
<evidence type="ECO:0000256" key="6">
    <source>
        <dbReference type="ARBA" id="ARBA00023136"/>
    </source>
</evidence>